<dbReference type="PROSITE" id="PS50112">
    <property type="entry name" value="PAS"/>
    <property type="match status" value="2"/>
</dbReference>
<proteinExistence type="predicted"/>
<dbReference type="EC" id="2.7.13.3" evidence="2"/>
<dbReference type="NCBIfam" id="TIGR00229">
    <property type="entry name" value="sensory_box"/>
    <property type="match status" value="2"/>
</dbReference>
<dbReference type="PANTHER" id="PTHR43304:SF1">
    <property type="entry name" value="PAC DOMAIN-CONTAINING PROTEIN"/>
    <property type="match status" value="1"/>
</dbReference>
<dbReference type="SMART" id="SM00387">
    <property type="entry name" value="HATPase_c"/>
    <property type="match status" value="1"/>
</dbReference>
<dbReference type="KEGG" id="ffa:FFWV33_01520"/>
<dbReference type="EMBL" id="CP020918">
    <property type="protein sequence ID" value="AWG20295.1"/>
    <property type="molecule type" value="Genomic_DNA"/>
</dbReference>
<keyword evidence="10" id="KW-1185">Reference proteome</keyword>
<dbReference type="InterPro" id="IPR000700">
    <property type="entry name" value="PAS-assoc_C"/>
</dbReference>
<dbReference type="InterPro" id="IPR003594">
    <property type="entry name" value="HATPase_dom"/>
</dbReference>
<protein>
    <recommendedName>
        <fullName evidence="2">histidine kinase</fullName>
        <ecNumber evidence="2">2.7.13.3</ecNumber>
    </recommendedName>
</protein>
<evidence type="ECO:0000259" key="7">
    <source>
        <dbReference type="PROSITE" id="PS50112"/>
    </source>
</evidence>
<keyword evidence="3" id="KW-0597">Phosphoprotein</keyword>
<dbReference type="Gene3D" id="3.30.565.10">
    <property type="entry name" value="Histidine kinase-like ATPase, C-terminal domain"/>
    <property type="match status" value="1"/>
</dbReference>
<dbReference type="Gene3D" id="3.30.450.40">
    <property type="match status" value="1"/>
</dbReference>
<dbReference type="GO" id="GO:0004673">
    <property type="term" value="F:protein histidine kinase activity"/>
    <property type="evidence" value="ECO:0007669"/>
    <property type="project" value="UniProtKB-EC"/>
</dbReference>
<dbReference type="Pfam" id="PF13426">
    <property type="entry name" value="PAS_9"/>
    <property type="match status" value="2"/>
</dbReference>
<dbReference type="PROSITE" id="PS50113">
    <property type="entry name" value="PAC"/>
    <property type="match status" value="3"/>
</dbReference>
<dbReference type="PRINTS" id="PR00344">
    <property type="entry name" value="BCTRLSENSOR"/>
</dbReference>
<dbReference type="InterPro" id="IPR052162">
    <property type="entry name" value="Sensor_kinase/Photoreceptor"/>
</dbReference>
<dbReference type="InterPro" id="IPR003018">
    <property type="entry name" value="GAF"/>
</dbReference>
<dbReference type="PANTHER" id="PTHR43304">
    <property type="entry name" value="PHYTOCHROME-LIKE PROTEIN CPH1"/>
    <property type="match status" value="1"/>
</dbReference>
<dbReference type="InterPro" id="IPR029016">
    <property type="entry name" value="GAF-like_dom_sf"/>
</dbReference>
<dbReference type="SMART" id="SM00086">
    <property type="entry name" value="PAC"/>
    <property type="match status" value="3"/>
</dbReference>
<dbReference type="SMART" id="SM00091">
    <property type="entry name" value="PAS"/>
    <property type="match status" value="3"/>
</dbReference>
<dbReference type="AlphaFoldDB" id="A0A2S1L974"/>
<dbReference type="InterPro" id="IPR005467">
    <property type="entry name" value="His_kinase_dom"/>
</dbReference>
<dbReference type="InterPro" id="IPR001610">
    <property type="entry name" value="PAC"/>
</dbReference>
<dbReference type="PROSITE" id="PS50109">
    <property type="entry name" value="HIS_KIN"/>
    <property type="match status" value="1"/>
</dbReference>
<evidence type="ECO:0000256" key="3">
    <source>
        <dbReference type="ARBA" id="ARBA00022553"/>
    </source>
</evidence>
<evidence type="ECO:0000256" key="5">
    <source>
        <dbReference type="ARBA" id="ARBA00022777"/>
    </source>
</evidence>
<comment type="catalytic activity">
    <reaction evidence="1">
        <text>ATP + protein L-histidine = ADP + protein N-phospho-L-histidine.</text>
        <dbReference type="EC" id="2.7.13.3"/>
    </reaction>
</comment>
<dbReference type="CDD" id="cd00130">
    <property type="entry name" value="PAS"/>
    <property type="match status" value="3"/>
</dbReference>
<dbReference type="InterPro" id="IPR004358">
    <property type="entry name" value="Sig_transdc_His_kin-like_C"/>
</dbReference>
<evidence type="ECO:0000259" key="8">
    <source>
        <dbReference type="PROSITE" id="PS50113"/>
    </source>
</evidence>
<keyword evidence="4" id="KW-0808">Transferase</keyword>
<gene>
    <name evidence="9" type="ORF">FFWV33_01520</name>
</gene>
<dbReference type="Pfam" id="PF02518">
    <property type="entry name" value="HATPase_c"/>
    <property type="match status" value="1"/>
</dbReference>
<feature type="domain" description="PAS" evidence="7">
    <location>
        <begin position="304"/>
        <end position="374"/>
    </location>
</feature>
<dbReference type="InterPro" id="IPR013655">
    <property type="entry name" value="PAS_fold_3"/>
</dbReference>
<evidence type="ECO:0000259" key="6">
    <source>
        <dbReference type="PROSITE" id="PS50109"/>
    </source>
</evidence>
<dbReference type="SUPFAM" id="SSF55781">
    <property type="entry name" value="GAF domain-like"/>
    <property type="match status" value="1"/>
</dbReference>
<dbReference type="SUPFAM" id="SSF55785">
    <property type="entry name" value="PYP-like sensor domain (PAS domain)"/>
    <property type="match status" value="3"/>
</dbReference>
<feature type="domain" description="PAC" evidence="8">
    <location>
        <begin position="378"/>
        <end position="430"/>
    </location>
</feature>
<dbReference type="SMART" id="SM00065">
    <property type="entry name" value="GAF"/>
    <property type="match status" value="1"/>
</dbReference>
<dbReference type="InterPro" id="IPR035965">
    <property type="entry name" value="PAS-like_dom_sf"/>
</dbReference>
<feature type="domain" description="PAC" evidence="8">
    <location>
        <begin position="520"/>
        <end position="571"/>
    </location>
</feature>
<feature type="domain" description="PAC" evidence="8">
    <location>
        <begin position="252"/>
        <end position="303"/>
    </location>
</feature>
<dbReference type="InterPro" id="IPR000014">
    <property type="entry name" value="PAS"/>
</dbReference>
<sequence>MKEPTTPLHEAERLKELESYKIIGELESSDYDFLTQMAAEICGTKISLISLITEDKQWFLSHHGIDAKETPRELAFCAHAINEPEELFLVEDATIDHRFFDNPLVTGAAQVIFYAGMPLVTEKGVPLGTLCVINDKPQTLNKDQVKKMRLLSAQVMKLLELHRQTLTLKKQNIELQKVTELFKESQRINHVGTWELDLTTNETIWTEEVFKIHEVPMNFDHNKSKAVEFYHPEDQHIILEAITKTLETEEPYDVICRFVTAKNNHKWVRAAGRIWKEPGENPKMIGIFQDITEQKNTEDQLKISEEAFRGNFEHGAIGMALLTEKGNWLKVNKKLCDILGYPEEEFLNLSFQDITHPEDAATDLYLLKQLIQGKRDNYTLEKRYIHKNGAIVHIILAVSTVKNELNKIQYFVAQIVDITIAKNFELKLSTTLSNKQAILDANTQVAIIGTDLNGIITLFNKGAEQMLGYDSSEVINVCNTKAFHLESELKEYYAPKLHKSKNDINKDTPFGQKVQVDLHQTHEWTYVRKDKTTLTVLLSVTPITHEGETTGYLGVAADITETKKAAQETAALLEIAESQNERLKNFAYIVSHNLRSHSGGISSLIDLTEAEFPTFSDTEIFDYLKKSSQNLTETIQHLTEVVQINLSDKSKLKPTLIKPFIENTFNSLVIQAQNANFKLINKVSDSIAVNVIPAYLDSIIMNFVTNAIKYSSPERDSFVQVETEQTENYVILKFIDNGLGINLEKHGDKLFGMYKTFHNHHDSRGIGLFITKNQVEAMNGKIEVESEINKGTTFKIYFEHEKN</sequence>
<dbReference type="CDD" id="cd00075">
    <property type="entry name" value="HATPase"/>
    <property type="match status" value="1"/>
</dbReference>
<dbReference type="RefSeq" id="WP_108739261.1">
    <property type="nucleotide sequence ID" value="NZ_CP020918.1"/>
</dbReference>
<organism evidence="9 10">
    <name type="scientific">Flavobacterium faecale</name>
    <dbReference type="NCBI Taxonomy" id="1355330"/>
    <lineage>
        <taxon>Bacteria</taxon>
        <taxon>Pseudomonadati</taxon>
        <taxon>Bacteroidota</taxon>
        <taxon>Flavobacteriia</taxon>
        <taxon>Flavobacteriales</taxon>
        <taxon>Flavobacteriaceae</taxon>
        <taxon>Flavobacterium</taxon>
    </lineage>
</organism>
<evidence type="ECO:0000256" key="2">
    <source>
        <dbReference type="ARBA" id="ARBA00012438"/>
    </source>
</evidence>
<name>A0A2S1L974_9FLAO</name>
<evidence type="ECO:0000313" key="9">
    <source>
        <dbReference type="EMBL" id="AWG20295.1"/>
    </source>
</evidence>
<reference evidence="9 10" key="1">
    <citation type="submission" date="2017-04" db="EMBL/GenBank/DDBJ databases">
        <title>Compelte genome sequence of WV33.</title>
        <authorList>
            <person name="Lee P.C."/>
        </authorList>
    </citation>
    <scope>NUCLEOTIDE SEQUENCE [LARGE SCALE GENOMIC DNA]</scope>
    <source>
        <strain evidence="9 10">WV33</strain>
    </source>
</reference>
<dbReference type="Pfam" id="PF08447">
    <property type="entry name" value="PAS_3"/>
    <property type="match status" value="1"/>
</dbReference>
<feature type="domain" description="PAS" evidence="7">
    <location>
        <begin position="431"/>
        <end position="476"/>
    </location>
</feature>
<dbReference type="Gene3D" id="3.30.450.20">
    <property type="entry name" value="PAS domain"/>
    <property type="match status" value="3"/>
</dbReference>
<dbReference type="SUPFAM" id="SSF55874">
    <property type="entry name" value="ATPase domain of HSP90 chaperone/DNA topoisomerase II/histidine kinase"/>
    <property type="match status" value="1"/>
</dbReference>
<evidence type="ECO:0000313" key="10">
    <source>
        <dbReference type="Proteomes" id="UP000244527"/>
    </source>
</evidence>
<evidence type="ECO:0000256" key="1">
    <source>
        <dbReference type="ARBA" id="ARBA00000085"/>
    </source>
</evidence>
<dbReference type="InterPro" id="IPR036890">
    <property type="entry name" value="HATPase_C_sf"/>
</dbReference>
<accession>A0A2S1L974</accession>
<keyword evidence="5" id="KW-0418">Kinase</keyword>
<feature type="domain" description="Histidine kinase" evidence="6">
    <location>
        <begin position="589"/>
        <end position="802"/>
    </location>
</feature>
<evidence type="ECO:0000256" key="4">
    <source>
        <dbReference type="ARBA" id="ARBA00022679"/>
    </source>
</evidence>
<dbReference type="Proteomes" id="UP000244527">
    <property type="component" value="Chromosome"/>
</dbReference>
<dbReference type="OrthoDB" id="5522855at2"/>